<protein>
    <submittedName>
        <fullName evidence="1">Uncharacterized protein</fullName>
    </submittedName>
</protein>
<proteinExistence type="predicted"/>
<evidence type="ECO:0000313" key="1">
    <source>
        <dbReference type="EMBL" id="GAH42554.1"/>
    </source>
</evidence>
<feature type="non-terminal residue" evidence="1">
    <location>
        <position position="176"/>
    </location>
</feature>
<sequence length="176" mass="19272">MKNGTKIGCGIMLAFMLICVVPTNTIATLSGSETHTFLSLSNVVAEATLYYSGSGGSGFDPTSEYLRGTIDFLGDGDGMVTASEVDDFEDYMEEMKAMEDCEYYMDGIRGEYTSIIISIKDATGNINNTDTITMDAQTEITFSSVDANLESHIFKEDGTKNVYVFDETITFPKPKR</sequence>
<reference evidence="1" key="1">
    <citation type="journal article" date="2014" name="Front. Microbiol.">
        <title>High frequency of phylogenetically diverse reductive dehalogenase-homologous genes in deep subseafloor sedimentary metagenomes.</title>
        <authorList>
            <person name="Kawai M."/>
            <person name="Futagami T."/>
            <person name="Toyoda A."/>
            <person name="Takaki Y."/>
            <person name="Nishi S."/>
            <person name="Hori S."/>
            <person name="Arai W."/>
            <person name="Tsubouchi T."/>
            <person name="Morono Y."/>
            <person name="Uchiyama I."/>
            <person name="Ito T."/>
            <person name="Fujiyama A."/>
            <person name="Inagaki F."/>
            <person name="Takami H."/>
        </authorList>
    </citation>
    <scope>NUCLEOTIDE SEQUENCE</scope>
    <source>
        <strain evidence="1">Expedition CK06-06</strain>
    </source>
</reference>
<dbReference type="EMBL" id="BARU01012556">
    <property type="protein sequence ID" value="GAH42554.1"/>
    <property type="molecule type" value="Genomic_DNA"/>
</dbReference>
<accession>X1GLS3</accession>
<dbReference type="AlphaFoldDB" id="X1GLS3"/>
<gene>
    <name evidence="1" type="ORF">S03H2_23097</name>
</gene>
<organism evidence="1">
    <name type="scientific">marine sediment metagenome</name>
    <dbReference type="NCBI Taxonomy" id="412755"/>
    <lineage>
        <taxon>unclassified sequences</taxon>
        <taxon>metagenomes</taxon>
        <taxon>ecological metagenomes</taxon>
    </lineage>
</organism>
<name>X1GLS3_9ZZZZ</name>
<comment type="caution">
    <text evidence="1">The sequence shown here is derived from an EMBL/GenBank/DDBJ whole genome shotgun (WGS) entry which is preliminary data.</text>
</comment>